<dbReference type="Pfam" id="PF13709">
    <property type="entry name" value="DUF4159"/>
    <property type="match status" value="1"/>
</dbReference>
<dbReference type="InterPro" id="IPR024163">
    <property type="entry name" value="Aerotolerance_reg_N"/>
</dbReference>
<dbReference type="NCBIfam" id="TIGR02226">
    <property type="entry name" value="two_anch"/>
    <property type="match status" value="1"/>
</dbReference>
<gene>
    <name evidence="4" type="ORF">SAMN05421720_103249</name>
</gene>
<keyword evidence="1" id="KW-1133">Transmembrane helix</keyword>
<accession>A0A1G7ACX5</accession>
<evidence type="ECO:0000259" key="3">
    <source>
        <dbReference type="Pfam" id="PF13709"/>
    </source>
</evidence>
<dbReference type="SUPFAM" id="SSF52317">
    <property type="entry name" value="Class I glutamine amidotransferase-like"/>
    <property type="match status" value="1"/>
</dbReference>
<keyword evidence="1" id="KW-0472">Membrane</keyword>
<evidence type="ECO:0000256" key="1">
    <source>
        <dbReference type="SAM" id="Phobius"/>
    </source>
</evidence>
<name>A0A1G7ACX5_9PROT</name>
<dbReference type="Pfam" id="PF07584">
    <property type="entry name" value="BatA"/>
    <property type="match status" value="1"/>
</dbReference>
<evidence type="ECO:0000259" key="2">
    <source>
        <dbReference type="Pfam" id="PF07584"/>
    </source>
</evidence>
<evidence type="ECO:0000313" key="5">
    <source>
        <dbReference type="Proteomes" id="UP000199412"/>
    </source>
</evidence>
<dbReference type="EMBL" id="FNAP01000003">
    <property type="protein sequence ID" value="SDE11875.1"/>
    <property type="molecule type" value="Genomic_DNA"/>
</dbReference>
<dbReference type="OrthoDB" id="9773014at2"/>
<feature type="transmembrane region" description="Helical" evidence="1">
    <location>
        <begin position="61"/>
        <end position="83"/>
    </location>
</feature>
<dbReference type="PANTHER" id="PTHR37464:SF1">
    <property type="entry name" value="BLL2463 PROTEIN"/>
    <property type="match status" value="1"/>
</dbReference>
<dbReference type="AlphaFoldDB" id="A0A1G7ACX5"/>
<dbReference type="RefSeq" id="WP_092783919.1">
    <property type="nucleotide sequence ID" value="NZ_FNAP01000003.1"/>
</dbReference>
<organism evidence="4 5">
    <name type="scientific">Rhodospira trueperi</name>
    <dbReference type="NCBI Taxonomy" id="69960"/>
    <lineage>
        <taxon>Bacteria</taxon>
        <taxon>Pseudomonadati</taxon>
        <taxon>Pseudomonadota</taxon>
        <taxon>Alphaproteobacteria</taxon>
        <taxon>Rhodospirillales</taxon>
        <taxon>Rhodospirillaceae</taxon>
        <taxon>Rhodospira</taxon>
    </lineage>
</organism>
<keyword evidence="1 4" id="KW-0812">Transmembrane</keyword>
<proteinExistence type="predicted"/>
<sequence>MLSLGPLAFGAPWVLLAVAALPLLVWLMRAMPPAPRRLAFPAVGLLFGLRAEEQVSVRTPWWLILLRLLLALVLILGLAGPVLSPAGDTAADGDGPLILVVDDTWAAAPTWSERRALMLDLVARAGRHGRAVMVLTTAAEAPDAVADPPAPMAPGDAATVLRALDPKPWDKDLTAALDRLASARPEAGRAVWVHDGLAAPDTDAMMTALGDLGGLTVHRAAPDEGPLILRPLTTPGESGPALEVTRPAADRLPARAVTVRALDAQGRAVLSVPATLPEGATTTPVSLDLPAEVLPDLGRVEIAGHQGAAAVVPADGRWRRRPVGLVVGTGAGEGAPVPLLDETHYLRQALVPLARPREGGVTDLLQGGLALMLMTDGAHPDAEAVAALVDWVRDGGTLVRFAGPRLPELAPELLPVRLRPGERAMGGALSWTAPAHLAPFPDTGPFAGLTPPDDVTVSRQVLAEPAPDLPARTWARLEDGTPLVTGATVGRGRVVLVHVTADPRWSSLAMSGLFIDMLRRLIDTSAGVGGRDTGTEAGTPLPPYRILDGFGRAVDPPPGTRPLPSAMIEAPRIDPAHPPGLYGPPGHLHAHTLGAALSAPEMLGALPENAHAASLNATAGERDLRPPLLTAALVLALVDLLVSLAFRGLLPGRTARATTAAAVLLAVGAAALAGPGPARADDAPIDPKALAGALHTRLAWVDTGEAETDRVTEAGLVALTRVLARRTSAELAEPVAVDPARDALEVFPLLYWTITPGQPPVTSSARRAIAAYLRGGGMILLDVHPGGDPARVLDGVDIPPLEPLPEDHVLTRSFYLLDRFPGRTQGQTVWVEADPSTHDGVSSLVVGAHDWAAAWATDETGRALFATVPGGNRQREMAYRFGVNLVLYALTGNYKGDQVHLPAIMERLTN</sequence>
<protein>
    <submittedName>
        <fullName evidence="4">N-terminal double-transmembrane domain-containing protein</fullName>
    </submittedName>
</protein>
<keyword evidence="5" id="KW-1185">Reference proteome</keyword>
<dbReference type="InterPro" id="IPR025297">
    <property type="entry name" value="DUF4159"/>
</dbReference>
<dbReference type="PANTHER" id="PTHR37464">
    <property type="entry name" value="BLL2463 PROTEIN"/>
    <property type="match status" value="1"/>
</dbReference>
<dbReference type="Proteomes" id="UP000199412">
    <property type="component" value="Unassembled WGS sequence"/>
</dbReference>
<dbReference type="STRING" id="69960.SAMN05421720_103249"/>
<feature type="transmembrane region" description="Helical" evidence="1">
    <location>
        <begin position="6"/>
        <end position="27"/>
    </location>
</feature>
<dbReference type="Gene3D" id="3.40.50.880">
    <property type="match status" value="1"/>
</dbReference>
<dbReference type="Gene3D" id="3.40.50.12140">
    <property type="entry name" value="Domain of unknown function DUF4159"/>
    <property type="match status" value="1"/>
</dbReference>
<reference evidence="4 5" key="1">
    <citation type="submission" date="2016-10" db="EMBL/GenBank/DDBJ databases">
        <authorList>
            <person name="de Groot N.N."/>
        </authorList>
    </citation>
    <scope>NUCLEOTIDE SEQUENCE [LARGE SCALE GENOMIC DNA]</scope>
    <source>
        <strain evidence="4 5">ATCC 700224</strain>
    </source>
</reference>
<evidence type="ECO:0000313" key="4">
    <source>
        <dbReference type="EMBL" id="SDE11875.1"/>
    </source>
</evidence>
<dbReference type="InterPro" id="IPR029062">
    <property type="entry name" value="Class_I_gatase-like"/>
</dbReference>
<feature type="domain" description="Aerotolerance regulator N-terminal" evidence="2">
    <location>
        <begin position="8"/>
        <end position="81"/>
    </location>
</feature>
<feature type="domain" description="DUF4159" evidence="3">
    <location>
        <begin position="697"/>
        <end position="890"/>
    </location>
</feature>
<dbReference type="InterPro" id="IPR011933">
    <property type="entry name" value="Double_TM_dom"/>
</dbReference>